<dbReference type="EMBL" id="KL198069">
    <property type="protein sequence ID" value="KDQ10279.1"/>
    <property type="molecule type" value="Genomic_DNA"/>
</dbReference>
<dbReference type="Proteomes" id="UP000027195">
    <property type="component" value="Unassembled WGS sequence"/>
</dbReference>
<dbReference type="AlphaFoldDB" id="A0A067M401"/>
<accession>A0A067M401</accession>
<evidence type="ECO:0000313" key="2">
    <source>
        <dbReference type="EMBL" id="KDQ10279.1"/>
    </source>
</evidence>
<organism evidence="2 3">
    <name type="scientific">Botryobasidium botryosum (strain FD-172 SS1)</name>
    <dbReference type="NCBI Taxonomy" id="930990"/>
    <lineage>
        <taxon>Eukaryota</taxon>
        <taxon>Fungi</taxon>
        <taxon>Dikarya</taxon>
        <taxon>Basidiomycota</taxon>
        <taxon>Agaricomycotina</taxon>
        <taxon>Agaricomycetes</taxon>
        <taxon>Cantharellales</taxon>
        <taxon>Botryobasidiaceae</taxon>
        <taxon>Botryobasidium</taxon>
    </lineage>
</organism>
<name>A0A067M401_BOTB1</name>
<dbReference type="HOGENOM" id="CLU_1539775_0_0_1"/>
<gene>
    <name evidence="2" type="ORF">BOTBODRAFT_497706</name>
</gene>
<proteinExistence type="predicted"/>
<evidence type="ECO:0000313" key="3">
    <source>
        <dbReference type="Proteomes" id="UP000027195"/>
    </source>
</evidence>
<protein>
    <submittedName>
        <fullName evidence="2">Uncharacterized protein</fullName>
    </submittedName>
</protein>
<sequence>MPMLVTMVGEVGVRTDMLLTMEERLEACMEERRVLGTVSYSTRPPELRLEDAEEGREDSKVLEKAKVPPCWEGTVARREAAAGVERGGRTRESSSGLYVPQELSMGTDATWKRDMAGMERSRARRRRRLGGWESGVGSGRPGAGMRRRAGRTEVRWQVAGEEGLRGWGDGTRWF</sequence>
<evidence type="ECO:0000256" key="1">
    <source>
        <dbReference type="SAM" id="MobiDB-lite"/>
    </source>
</evidence>
<reference evidence="3" key="1">
    <citation type="journal article" date="2014" name="Proc. Natl. Acad. Sci. U.S.A.">
        <title>Extensive sampling of basidiomycete genomes demonstrates inadequacy of the white-rot/brown-rot paradigm for wood decay fungi.</title>
        <authorList>
            <person name="Riley R."/>
            <person name="Salamov A.A."/>
            <person name="Brown D.W."/>
            <person name="Nagy L.G."/>
            <person name="Floudas D."/>
            <person name="Held B.W."/>
            <person name="Levasseur A."/>
            <person name="Lombard V."/>
            <person name="Morin E."/>
            <person name="Otillar R."/>
            <person name="Lindquist E.A."/>
            <person name="Sun H."/>
            <person name="LaButti K.M."/>
            <person name="Schmutz J."/>
            <person name="Jabbour D."/>
            <person name="Luo H."/>
            <person name="Baker S.E."/>
            <person name="Pisabarro A.G."/>
            <person name="Walton J.D."/>
            <person name="Blanchette R.A."/>
            <person name="Henrissat B."/>
            <person name="Martin F."/>
            <person name="Cullen D."/>
            <person name="Hibbett D.S."/>
            <person name="Grigoriev I.V."/>
        </authorList>
    </citation>
    <scope>NUCLEOTIDE SEQUENCE [LARGE SCALE GENOMIC DNA]</scope>
    <source>
        <strain evidence="3">FD-172 SS1</strain>
    </source>
</reference>
<dbReference type="InParanoid" id="A0A067M401"/>
<keyword evidence="3" id="KW-1185">Reference proteome</keyword>
<feature type="region of interest" description="Disordered" evidence="1">
    <location>
        <begin position="116"/>
        <end position="152"/>
    </location>
</feature>
<feature type="compositionally biased region" description="Gly residues" evidence="1">
    <location>
        <begin position="132"/>
        <end position="142"/>
    </location>
</feature>